<evidence type="ECO:0008006" key="5">
    <source>
        <dbReference type="Google" id="ProtNLM"/>
    </source>
</evidence>
<dbReference type="EMBL" id="PFFQ01000054">
    <property type="protein sequence ID" value="PIW15069.1"/>
    <property type="molecule type" value="Genomic_DNA"/>
</dbReference>
<dbReference type="InterPro" id="IPR029033">
    <property type="entry name" value="His_PPase_superfam"/>
</dbReference>
<dbReference type="PANTHER" id="PTHR48100">
    <property type="entry name" value="BROAD-SPECIFICITY PHOSPHATASE YOR283W-RELATED"/>
    <property type="match status" value="1"/>
</dbReference>
<organism evidence="3 4">
    <name type="scientific">bacterium (Candidatus Blackallbacteria) CG17_big_fil_post_rev_8_21_14_2_50_48_46</name>
    <dbReference type="NCBI Taxonomy" id="2014261"/>
    <lineage>
        <taxon>Bacteria</taxon>
        <taxon>Candidatus Blackallbacteria</taxon>
    </lineage>
</organism>
<feature type="active site" description="Tele-phosphohistidine intermediate" evidence="1">
    <location>
        <position position="19"/>
    </location>
</feature>
<evidence type="ECO:0000256" key="1">
    <source>
        <dbReference type="PIRSR" id="PIRSR613078-1"/>
    </source>
</evidence>
<gene>
    <name evidence="3" type="ORF">COW36_19295</name>
</gene>
<dbReference type="CDD" id="cd07067">
    <property type="entry name" value="HP_PGM_like"/>
    <property type="match status" value="1"/>
</dbReference>
<comment type="caution">
    <text evidence="3">The sequence shown here is derived from an EMBL/GenBank/DDBJ whole genome shotgun (WGS) entry which is preliminary data.</text>
</comment>
<dbReference type="InterPro" id="IPR013078">
    <property type="entry name" value="His_Pase_superF_clade-1"/>
</dbReference>
<proteinExistence type="predicted"/>
<dbReference type="SUPFAM" id="SSF53254">
    <property type="entry name" value="Phosphoglycerate mutase-like"/>
    <property type="match status" value="1"/>
</dbReference>
<evidence type="ECO:0000256" key="2">
    <source>
        <dbReference type="PIRSR" id="PIRSR613078-2"/>
    </source>
</evidence>
<name>A0A2M7G071_9BACT</name>
<dbReference type="PANTHER" id="PTHR48100:SF1">
    <property type="entry name" value="HISTIDINE PHOSPHATASE FAMILY PROTEIN-RELATED"/>
    <property type="match status" value="1"/>
</dbReference>
<feature type="binding site" evidence="2">
    <location>
        <begin position="18"/>
        <end position="25"/>
    </location>
    <ligand>
        <name>substrate</name>
    </ligand>
</feature>
<dbReference type="GO" id="GO:0016791">
    <property type="term" value="F:phosphatase activity"/>
    <property type="evidence" value="ECO:0007669"/>
    <property type="project" value="TreeGrafter"/>
</dbReference>
<dbReference type="AlphaFoldDB" id="A0A2M7G071"/>
<dbReference type="SMART" id="SM00855">
    <property type="entry name" value="PGAM"/>
    <property type="match status" value="1"/>
</dbReference>
<dbReference type="GO" id="GO:0005737">
    <property type="term" value="C:cytoplasm"/>
    <property type="evidence" value="ECO:0007669"/>
    <property type="project" value="TreeGrafter"/>
</dbReference>
<dbReference type="InterPro" id="IPR050275">
    <property type="entry name" value="PGM_Phosphatase"/>
</dbReference>
<dbReference type="Proteomes" id="UP000231019">
    <property type="component" value="Unassembled WGS sequence"/>
</dbReference>
<evidence type="ECO:0000313" key="4">
    <source>
        <dbReference type="Proteomes" id="UP000231019"/>
    </source>
</evidence>
<feature type="active site" description="Proton donor/acceptor" evidence="1">
    <location>
        <position position="97"/>
    </location>
</feature>
<dbReference type="Pfam" id="PF00300">
    <property type="entry name" value="His_Phos_1"/>
    <property type="match status" value="1"/>
</dbReference>
<dbReference type="Gene3D" id="3.40.50.1240">
    <property type="entry name" value="Phosphoglycerate mutase-like"/>
    <property type="match status" value="1"/>
</dbReference>
<feature type="binding site" evidence="2">
    <location>
        <position position="72"/>
    </location>
    <ligand>
        <name>substrate</name>
    </ligand>
</feature>
<accession>A0A2M7G071</accession>
<reference evidence="3 4" key="1">
    <citation type="submission" date="2017-09" db="EMBL/GenBank/DDBJ databases">
        <title>Depth-based differentiation of microbial function through sediment-hosted aquifers and enrichment of novel symbionts in the deep terrestrial subsurface.</title>
        <authorList>
            <person name="Probst A.J."/>
            <person name="Ladd B."/>
            <person name="Jarett J.K."/>
            <person name="Geller-Mcgrath D.E."/>
            <person name="Sieber C.M."/>
            <person name="Emerson J.B."/>
            <person name="Anantharaman K."/>
            <person name="Thomas B.C."/>
            <person name="Malmstrom R."/>
            <person name="Stieglmeier M."/>
            <person name="Klingl A."/>
            <person name="Woyke T."/>
            <person name="Ryan C.M."/>
            <person name="Banfield J.F."/>
        </authorList>
    </citation>
    <scope>NUCLEOTIDE SEQUENCE [LARGE SCALE GENOMIC DNA]</scope>
    <source>
        <strain evidence="3">CG17_big_fil_post_rev_8_21_14_2_50_48_46</strain>
    </source>
</reference>
<sequence length="228" mass="25553">MFLPGFKALQTMELLLVRHAESEGNVRGVMQGRVDFPLSPQGLQQSACLARHLKEHYREAPPDFFLASPLKRAWETAEVIAETLQIPTPEADAQLVEVSSGIFSGLTWPEALERYPEDCSRFKQARDWGVVPEGESREVLWQRARDFLKALSAQKPAKAQGLVVTHGGFIRALLGVVAAVPPSENLFICIDNTSLSLIGLEGDRRYIRFVNRTQHLDPCDFQPDYLPK</sequence>
<protein>
    <recommendedName>
        <fullName evidence="5">Histidine phosphatase family protein</fullName>
    </recommendedName>
</protein>
<evidence type="ECO:0000313" key="3">
    <source>
        <dbReference type="EMBL" id="PIW15069.1"/>
    </source>
</evidence>